<reference evidence="1 2" key="1">
    <citation type="submission" date="2024-04" db="EMBL/GenBank/DDBJ databases">
        <title>whole genome sequencing of Lutimonas vermicola strain IMCC1616.</title>
        <authorList>
            <person name="Bae S.S."/>
        </authorList>
    </citation>
    <scope>NUCLEOTIDE SEQUENCE [LARGE SCALE GENOMIC DNA]</scope>
    <source>
        <strain evidence="1 2">IMCC1616</strain>
    </source>
</reference>
<name>A0ABU9L3F8_9FLAO</name>
<evidence type="ECO:0000313" key="1">
    <source>
        <dbReference type="EMBL" id="MEL4455891.1"/>
    </source>
</evidence>
<protein>
    <submittedName>
        <fullName evidence="1">ABC transporter ATPase</fullName>
    </submittedName>
</protein>
<gene>
    <name evidence="1" type="ORF">AABB81_08285</name>
</gene>
<evidence type="ECO:0000313" key="2">
    <source>
        <dbReference type="Proteomes" id="UP001474120"/>
    </source>
</evidence>
<comment type="caution">
    <text evidence="1">The sequence shown here is derived from an EMBL/GenBank/DDBJ whole genome shotgun (WGS) entry which is preliminary data.</text>
</comment>
<sequence>MYVDFDTLKDNSRVWVYQSNREFSADEMKTISVTMKNFINEWTRHGDDLKGSFDIKYNHFIILAVDESFNQVSGCSIDASTHVFKHFEKEFELELLNKLNTAFKHGDHINVVSLAEFQNYVKEKKIHPDTLVFNNLVQNKADLKEMWEVPANKSWHSRYFN</sequence>
<accession>A0ABU9L3F8</accession>
<proteinExistence type="predicted"/>
<organism evidence="1 2">
    <name type="scientific">Lutimonas vermicola</name>
    <dbReference type="NCBI Taxonomy" id="414288"/>
    <lineage>
        <taxon>Bacteria</taxon>
        <taxon>Pseudomonadati</taxon>
        <taxon>Bacteroidota</taxon>
        <taxon>Flavobacteriia</taxon>
        <taxon>Flavobacteriales</taxon>
        <taxon>Flavobacteriaceae</taxon>
        <taxon>Lutimonas</taxon>
    </lineage>
</organism>
<keyword evidence="2" id="KW-1185">Reference proteome</keyword>
<dbReference type="EMBL" id="JBCDNA010000002">
    <property type="protein sequence ID" value="MEL4455891.1"/>
    <property type="molecule type" value="Genomic_DNA"/>
</dbReference>
<dbReference type="Proteomes" id="UP001474120">
    <property type="component" value="Unassembled WGS sequence"/>
</dbReference>
<dbReference type="RefSeq" id="WP_342159876.1">
    <property type="nucleotide sequence ID" value="NZ_JBCDNA010000002.1"/>
</dbReference>